<keyword evidence="3 5" id="KW-0663">Pyridoxal phosphate</keyword>
<proteinExistence type="inferred from homology"/>
<dbReference type="SMART" id="SM01005">
    <property type="entry name" value="Ala_racemase_C"/>
    <property type="match status" value="1"/>
</dbReference>
<feature type="domain" description="Alanine racemase C-terminal" evidence="8">
    <location>
        <begin position="247"/>
        <end position="375"/>
    </location>
</feature>
<dbReference type="Pfam" id="PF01168">
    <property type="entry name" value="Ala_racemase_N"/>
    <property type="match status" value="1"/>
</dbReference>
<evidence type="ECO:0000313" key="10">
    <source>
        <dbReference type="Proteomes" id="UP000705867"/>
    </source>
</evidence>
<dbReference type="HAMAP" id="MF_01201">
    <property type="entry name" value="Ala_racemase"/>
    <property type="match status" value="1"/>
</dbReference>
<comment type="similarity">
    <text evidence="5">Belongs to the alanine racemase family.</text>
</comment>
<dbReference type="InterPro" id="IPR020622">
    <property type="entry name" value="Ala_racemase_pyridoxalP-BS"/>
</dbReference>
<dbReference type="PROSITE" id="PS00395">
    <property type="entry name" value="ALANINE_RACEMASE"/>
    <property type="match status" value="1"/>
</dbReference>
<dbReference type="CDD" id="cd00430">
    <property type="entry name" value="PLPDE_III_AR"/>
    <property type="match status" value="1"/>
</dbReference>
<reference evidence="9" key="2">
    <citation type="submission" date="2021-08" db="EMBL/GenBank/DDBJ databases">
        <authorList>
            <person name="Dalcin Martins P."/>
        </authorList>
    </citation>
    <scope>NUCLEOTIDE SEQUENCE</scope>
    <source>
        <strain evidence="9">MAG_39</strain>
    </source>
</reference>
<dbReference type="EC" id="5.1.1.1" evidence="5"/>
<accession>A0A953M1Y7</accession>
<dbReference type="SUPFAM" id="SSF51419">
    <property type="entry name" value="PLP-binding barrel"/>
    <property type="match status" value="1"/>
</dbReference>
<protein>
    <recommendedName>
        <fullName evidence="5">Alanine racemase</fullName>
        <ecNumber evidence="5">5.1.1.1</ecNumber>
    </recommendedName>
</protein>
<feature type="modified residue" description="N6-(pyridoxal phosphate)lysine" evidence="5 6">
    <location>
        <position position="35"/>
    </location>
</feature>
<comment type="function">
    <text evidence="5">Catalyzes the interconversion of L-alanine and D-alanine. May also act on other amino acids.</text>
</comment>
<evidence type="ECO:0000256" key="2">
    <source>
        <dbReference type="ARBA" id="ARBA00001933"/>
    </source>
</evidence>
<dbReference type="PANTHER" id="PTHR30511">
    <property type="entry name" value="ALANINE RACEMASE"/>
    <property type="match status" value="1"/>
</dbReference>
<dbReference type="InterPro" id="IPR000821">
    <property type="entry name" value="Ala_racemase"/>
</dbReference>
<evidence type="ECO:0000256" key="4">
    <source>
        <dbReference type="ARBA" id="ARBA00023235"/>
    </source>
</evidence>
<dbReference type="Pfam" id="PF00842">
    <property type="entry name" value="Ala_racemase_C"/>
    <property type="match status" value="1"/>
</dbReference>
<dbReference type="InterPro" id="IPR029066">
    <property type="entry name" value="PLP-binding_barrel"/>
</dbReference>
<feature type="binding site" evidence="5 7">
    <location>
        <position position="316"/>
    </location>
    <ligand>
        <name>substrate</name>
    </ligand>
</feature>
<dbReference type="NCBIfam" id="TIGR00492">
    <property type="entry name" value="alr"/>
    <property type="match status" value="1"/>
</dbReference>
<feature type="active site" description="Proton acceptor; specific for L-alanine" evidence="5">
    <location>
        <position position="268"/>
    </location>
</feature>
<comment type="catalytic activity">
    <reaction evidence="1 5">
        <text>L-alanine = D-alanine</text>
        <dbReference type="Rhea" id="RHEA:20249"/>
        <dbReference type="ChEBI" id="CHEBI:57416"/>
        <dbReference type="ChEBI" id="CHEBI:57972"/>
        <dbReference type="EC" id="5.1.1.1"/>
    </reaction>
</comment>
<evidence type="ECO:0000256" key="6">
    <source>
        <dbReference type="PIRSR" id="PIRSR600821-50"/>
    </source>
</evidence>
<evidence type="ECO:0000256" key="7">
    <source>
        <dbReference type="PIRSR" id="PIRSR600821-52"/>
    </source>
</evidence>
<gene>
    <name evidence="9" type="primary">alr</name>
    <name evidence="9" type="ORF">K8I29_09635</name>
</gene>
<dbReference type="InterPro" id="IPR009006">
    <property type="entry name" value="Ala_racemase/Decarboxylase_C"/>
</dbReference>
<dbReference type="PANTHER" id="PTHR30511:SF0">
    <property type="entry name" value="ALANINE RACEMASE, CATABOLIC-RELATED"/>
    <property type="match status" value="1"/>
</dbReference>
<dbReference type="GO" id="GO:0008784">
    <property type="term" value="F:alanine racemase activity"/>
    <property type="evidence" value="ECO:0007669"/>
    <property type="project" value="UniProtKB-UniRule"/>
</dbReference>
<dbReference type="Gene3D" id="2.40.37.10">
    <property type="entry name" value="Lyase, Ornithine Decarboxylase, Chain A, domain 1"/>
    <property type="match status" value="1"/>
</dbReference>
<feature type="active site" description="Proton acceptor; specific for D-alanine" evidence="5">
    <location>
        <position position="35"/>
    </location>
</feature>
<dbReference type="AlphaFoldDB" id="A0A953M1Y7"/>
<dbReference type="GO" id="GO:0005829">
    <property type="term" value="C:cytosol"/>
    <property type="evidence" value="ECO:0007669"/>
    <property type="project" value="TreeGrafter"/>
</dbReference>
<feature type="binding site" evidence="5 7">
    <location>
        <position position="132"/>
    </location>
    <ligand>
        <name>substrate</name>
    </ligand>
</feature>
<dbReference type="FunFam" id="3.20.20.10:FF:000002">
    <property type="entry name" value="Alanine racemase"/>
    <property type="match status" value="1"/>
</dbReference>
<dbReference type="EMBL" id="JAIOIV010000076">
    <property type="protein sequence ID" value="MBZ0156453.1"/>
    <property type="molecule type" value="Genomic_DNA"/>
</dbReference>
<dbReference type="InterPro" id="IPR011079">
    <property type="entry name" value="Ala_racemase_C"/>
</dbReference>
<evidence type="ECO:0000313" key="9">
    <source>
        <dbReference type="EMBL" id="MBZ0156453.1"/>
    </source>
</evidence>
<sequence>MNRGTIAEIDLRALSANLRVVRGLARDCSVIAVVKADAYGHGAVEVSRRLVKDGADCLAVAFTDEARALRQAGIAVPLLVLFDSRPESDDVLAHNLIPVVSSREVAFILSKEAERANRQISVHIKVDTGMGRLGLEGAAARSIEDISRLGGIHIAGVMSHFSEADLADVSFSQKQINKFRALQSELSAAGVEVPLFHMANSAAIMALPESHLDAVRPGLMLYGYSPLAPECERDKGVFRAVASLQPVMTVRTRIVAIRKVPAGMPVSYCRTFVTQRESRIAVIAAGYADGFNRKFSNNAEVLVRGKRVPVVGRVCMDLTMVDVTEIQEAEEDDEVVIVGKQGEMSVDAAELAMRADTIPYEVLIALGSKARRVYK</sequence>
<evidence type="ECO:0000259" key="8">
    <source>
        <dbReference type="SMART" id="SM01005"/>
    </source>
</evidence>
<comment type="pathway">
    <text evidence="5">Amino-acid biosynthesis; D-alanine biosynthesis; D-alanine from L-alanine: step 1/1.</text>
</comment>
<reference evidence="9" key="1">
    <citation type="journal article" date="2021" name="bioRxiv">
        <title>Unraveling nitrogen, sulfur and carbon metabolic pathways and microbial community transcriptional responses to substrate deprivation and toxicity stresses in a bioreactor mimicking anoxic brackish coastal sediment conditions.</title>
        <authorList>
            <person name="Martins P.D."/>
            <person name="Echeveste M.J."/>
            <person name="Arshad A."/>
            <person name="Kurth J."/>
            <person name="Ouboter H."/>
            <person name="Jetten M.S.M."/>
            <person name="Welte C.U."/>
        </authorList>
    </citation>
    <scope>NUCLEOTIDE SEQUENCE</scope>
    <source>
        <strain evidence="9">MAG_39</strain>
    </source>
</reference>
<evidence type="ECO:0000256" key="3">
    <source>
        <dbReference type="ARBA" id="ARBA00022898"/>
    </source>
</evidence>
<name>A0A953M1Y7_9BACT</name>
<dbReference type="SUPFAM" id="SSF50621">
    <property type="entry name" value="Alanine racemase C-terminal domain-like"/>
    <property type="match status" value="1"/>
</dbReference>
<dbReference type="Proteomes" id="UP000705867">
    <property type="component" value="Unassembled WGS sequence"/>
</dbReference>
<dbReference type="InterPro" id="IPR001608">
    <property type="entry name" value="Ala_racemase_N"/>
</dbReference>
<dbReference type="PRINTS" id="PR00992">
    <property type="entry name" value="ALARACEMASE"/>
</dbReference>
<dbReference type="GO" id="GO:0030170">
    <property type="term" value="F:pyridoxal phosphate binding"/>
    <property type="evidence" value="ECO:0007669"/>
    <property type="project" value="UniProtKB-UniRule"/>
</dbReference>
<keyword evidence="4 5" id="KW-0413">Isomerase</keyword>
<evidence type="ECO:0000256" key="5">
    <source>
        <dbReference type="HAMAP-Rule" id="MF_01201"/>
    </source>
</evidence>
<dbReference type="GO" id="GO:0030632">
    <property type="term" value="P:D-alanine biosynthetic process"/>
    <property type="evidence" value="ECO:0007669"/>
    <property type="project" value="UniProtKB-UniRule"/>
</dbReference>
<dbReference type="Gene3D" id="3.20.20.10">
    <property type="entry name" value="Alanine racemase"/>
    <property type="match status" value="1"/>
</dbReference>
<comment type="caution">
    <text evidence="9">The sequence shown here is derived from an EMBL/GenBank/DDBJ whole genome shotgun (WGS) entry which is preliminary data.</text>
</comment>
<evidence type="ECO:0000256" key="1">
    <source>
        <dbReference type="ARBA" id="ARBA00000316"/>
    </source>
</evidence>
<comment type="cofactor">
    <cofactor evidence="2 5 6">
        <name>pyridoxal 5'-phosphate</name>
        <dbReference type="ChEBI" id="CHEBI:597326"/>
    </cofactor>
</comment>
<organism evidence="9 10">
    <name type="scientific">Candidatus Nitrobium versatile</name>
    <dbReference type="NCBI Taxonomy" id="2884831"/>
    <lineage>
        <taxon>Bacteria</taxon>
        <taxon>Pseudomonadati</taxon>
        <taxon>Nitrospirota</taxon>
        <taxon>Nitrospiria</taxon>
        <taxon>Nitrospirales</taxon>
        <taxon>Nitrospiraceae</taxon>
        <taxon>Candidatus Nitrobium</taxon>
    </lineage>
</organism>